<feature type="compositionally biased region" description="Low complexity" evidence="1">
    <location>
        <begin position="51"/>
        <end position="60"/>
    </location>
</feature>
<feature type="compositionally biased region" description="Basic and acidic residues" evidence="1">
    <location>
        <begin position="136"/>
        <end position="149"/>
    </location>
</feature>
<feature type="compositionally biased region" description="Polar residues" evidence="1">
    <location>
        <begin position="1"/>
        <end position="13"/>
    </location>
</feature>
<dbReference type="GeneID" id="13447150"/>
<dbReference type="OMA" id="HATKREA"/>
<organism evidence="2 3">
    <name type="scientific">Leishmania mexicana (strain MHOM/GT/2001/U1103)</name>
    <dbReference type="NCBI Taxonomy" id="929439"/>
    <lineage>
        <taxon>Eukaryota</taxon>
        <taxon>Discoba</taxon>
        <taxon>Euglenozoa</taxon>
        <taxon>Kinetoplastea</taxon>
        <taxon>Metakinetoplastina</taxon>
        <taxon>Trypanosomatida</taxon>
        <taxon>Trypanosomatidae</taxon>
        <taxon>Leishmaniinae</taxon>
        <taxon>Leishmania</taxon>
    </lineage>
</organism>
<accession>E9AMA5</accession>
<feature type="region of interest" description="Disordered" evidence="1">
    <location>
        <begin position="331"/>
        <end position="385"/>
    </location>
</feature>
<evidence type="ECO:0000313" key="2">
    <source>
        <dbReference type="EMBL" id="CBZ24060.1"/>
    </source>
</evidence>
<reference evidence="2 3" key="1">
    <citation type="journal article" date="2011" name="Genome Res.">
        <title>Chromosome and gene copy number variation allow major structural change between species and strains of Leishmania.</title>
        <authorList>
            <person name="Rogers M.B."/>
            <person name="Hilley J.D."/>
            <person name="Dickens N.J."/>
            <person name="Wilkes J."/>
            <person name="Bates P.A."/>
            <person name="Depledge D.P."/>
            <person name="Harris D."/>
            <person name="Her Y."/>
            <person name="Herzyk P."/>
            <person name="Imamura H."/>
            <person name="Otto T.D."/>
            <person name="Sanders M."/>
            <person name="Seeger K."/>
            <person name="Dujardin J.C."/>
            <person name="Berriman M."/>
            <person name="Smith D.F."/>
            <person name="Hertz-Fowler C."/>
            <person name="Mottram J.C."/>
        </authorList>
    </citation>
    <scope>NUCLEOTIDE SEQUENCE [LARGE SCALE GENOMIC DNA]</scope>
    <source>
        <strain evidence="2 3">MHOM/GT/2001/U1103</strain>
    </source>
</reference>
<dbReference type="Proteomes" id="UP000007259">
    <property type="component" value="Chromosome 8"/>
</dbReference>
<feature type="compositionally biased region" description="Low complexity" evidence="1">
    <location>
        <begin position="186"/>
        <end position="228"/>
    </location>
</feature>
<dbReference type="OrthoDB" id="267885at2759"/>
<protein>
    <submittedName>
        <fullName evidence="2">Uncharacterized protein</fullName>
    </submittedName>
</protein>
<feature type="compositionally biased region" description="Polar residues" evidence="1">
    <location>
        <begin position="280"/>
        <end position="292"/>
    </location>
</feature>
<dbReference type="KEGG" id="lmi:LMXM_08_0260"/>
<feature type="region of interest" description="Disordered" evidence="1">
    <location>
        <begin position="168"/>
        <end position="306"/>
    </location>
</feature>
<feature type="compositionally biased region" description="Low complexity" evidence="1">
    <location>
        <begin position="89"/>
        <end position="106"/>
    </location>
</feature>
<evidence type="ECO:0000313" key="3">
    <source>
        <dbReference type="Proteomes" id="UP000007259"/>
    </source>
</evidence>
<proteinExistence type="predicted"/>
<name>E9AMA5_LEIMU</name>
<gene>
    <name evidence="2" type="ORF">LMXM_08_0260</name>
</gene>
<keyword evidence="3" id="KW-1185">Reference proteome</keyword>
<evidence type="ECO:0000256" key="1">
    <source>
        <dbReference type="SAM" id="MobiDB-lite"/>
    </source>
</evidence>
<dbReference type="PhylomeDB" id="E9AMA5"/>
<feature type="region of interest" description="Disordered" evidence="1">
    <location>
        <begin position="127"/>
        <end position="151"/>
    </location>
</feature>
<feature type="compositionally biased region" description="Low complexity" evidence="1">
    <location>
        <begin position="238"/>
        <end position="247"/>
    </location>
</feature>
<dbReference type="EMBL" id="FR799561">
    <property type="protein sequence ID" value="CBZ24060.1"/>
    <property type="molecule type" value="Genomic_DNA"/>
</dbReference>
<dbReference type="AlphaFoldDB" id="E9AMA5"/>
<sequence length="438" mass="45947">MRSPPTQSPSKASAVSLIAPTVSTSSERAELLSVPRPNHSIEPLGNRERPAPTAAAAAVASLGHPQHSEPMKAPSPQATRLPSDRCQHSPSSPTATAAASSNKSATYKPYSLSSYKTLMADVAARKLGGLGPSDTDEQRAAREKRERAKAYARHAMKVARAALAGMGSCADEGEADPDTINISPVSSSRRAARARGSSSALSSSSDASTAATTTTTTSTSTSRSASAESPEHRRRPPRGAAWAALPPQATPPQHTTLEPSSSATSPRQLSAAGVNGGAGTPSSSRAESTNAKSPKAVLPPLSAPPRTSSAVAAFAVAAAPRRQIMQARRRRERALTYAREVSQKRQRPTPPEFEGDNTTCAASGETKSRTRPVAKSSEMDEDDMRLGGAAFISSPGAFRGVDVPDPDRAQRLQRLLDLEALHATKREAVEVIRRHLRA</sequence>
<feature type="compositionally biased region" description="Polar residues" evidence="1">
    <location>
        <begin position="251"/>
        <end position="268"/>
    </location>
</feature>
<feature type="region of interest" description="Disordered" evidence="1">
    <location>
        <begin position="1"/>
        <end position="106"/>
    </location>
</feature>
<dbReference type="RefSeq" id="XP_003872589.1">
    <property type="nucleotide sequence ID" value="XM_003872540.1"/>
</dbReference>
<dbReference type="VEuPathDB" id="TriTrypDB:LmxM.08.0260"/>